<protein>
    <submittedName>
        <fullName evidence="1">Uncharacterized protein</fullName>
    </submittedName>
</protein>
<reference evidence="1" key="1">
    <citation type="submission" date="2021-08" db="EMBL/GenBank/DDBJ databases">
        <title>WGS assembly of Ceratopteris richardii.</title>
        <authorList>
            <person name="Marchant D.B."/>
            <person name="Chen G."/>
            <person name="Jenkins J."/>
            <person name="Shu S."/>
            <person name="Leebens-Mack J."/>
            <person name="Grimwood J."/>
            <person name="Schmutz J."/>
            <person name="Soltis P."/>
            <person name="Soltis D."/>
            <person name="Chen Z.-H."/>
        </authorList>
    </citation>
    <scope>NUCLEOTIDE SEQUENCE</scope>
    <source>
        <strain evidence="1">Whitten #5841</strain>
        <tissue evidence="1">Leaf</tissue>
    </source>
</reference>
<evidence type="ECO:0000313" key="1">
    <source>
        <dbReference type="EMBL" id="KAH7351779.1"/>
    </source>
</evidence>
<dbReference type="AlphaFoldDB" id="A0A8T2SIV9"/>
<keyword evidence="2" id="KW-1185">Reference proteome</keyword>
<dbReference type="Proteomes" id="UP000825935">
    <property type="component" value="Chromosome 19"/>
</dbReference>
<name>A0A8T2SIV9_CERRI</name>
<organism evidence="1 2">
    <name type="scientific">Ceratopteris richardii</name>
    <name type="common">Triangle waterfern</name>
    <dbReference type="NCBI Taxonomy" id="49495"/>
    <lineage>
        <taxon>Eukaryota</taxon>
        <taxon>Viridiplantae</taxon>
        <taxon>Streptophyta</taxon>
        <taxon>Embryophyta</taxon>
        <taxon>Tracheophyta</taxon>
        <taxon>Polypodiopsida</taxon>
        <taxon>Polypodiidae</taxon>
        <taxon>Polypodiales</taxon>
        <taxon>Pteridineae</taxon>
        <taxon>Pteridaceae</taxon>
        <taxon>Parkerioideae</taxon>
        <taxon>Ceratopteris</taxon>
    </lineage>
</organism>
<dbReference type="EMBL" id="CM035424">
    <property type="protein sequence ID" value="KAH7351779.1"/>
    <property type="molecule type" value="Genomic_DNA"/>
</dbReference>
<proteinExistence type="predicted"/>
<sequence>MLQNRISFVARIAAQTWSYQPATALASSTFDLNSQQRMTKQMTRKIVAPMSAYIRVQRALFVMDANVKPVLNVNGPMSFLDNRSEQVSKGSEKRS</sequence>
<accession>A0A8T2SIV9</accession>
<comment type="caution">
    <text evidence="1">The sequence shown here is derived from an EMBL/GenBank/DDBJ whole genome shotgun (WGS) entry which is preliminary data.</text>
</comment>
<evidence type="ECO:0000313" key="2">
    <source>
        <dbReference type="Proteomes" id="UP000825935"/>
    </source>
</evidence>
<gene>
    <name evidence="1" type="ORF">KP509_19G013800</name>
</gene>